<protein>
    <submittedName>
        <fullName evidence="1">Uncharacterized protein</fullName>
    </submittedName>
</protein>
<sequence>MNSFLCSARALLWSATIQLIELKKYTTRKIIQIRATAIIARKVPLSVLVRLTAVSQADFISFSSTILGY</sequence>
<accession>A0A8S5RBC5</accession>
<organism evidence="1">
    <name type="scientific">virus sp. ctLl75</name>
    <dbReference type="NCBI Taxonomy" id="2828249"/>
    <lineage>
        <taxon>Viruses</taxon>
    </lineage>
</organism>
<evidence type="ECO:0000313" key="1">
    <source>
        <dbReference type="EMBL" id="DAE28365.1"/>
    </source>
</evidence>
<dbReference type="EMBL" id="BK059085">
    <property type="protein sequence ID" value="DAE28365.1"/>
    <property type="molecule type" value="Genomic_DNA"/>
</dbReference>
<proteinExistence type="predicted"/>
<name>A0A8S5RBC5_9VIRU</name>
<reference evidence="1" key="1">
    <citation type="journal article" date="2021" name="Proc. Natl. Acad. Sci. U.S.A.">
        <title>A Catalog of Tens of Thousands of Viruses from Human Metagenomes Reveals Hidden Associations with Chronic Diseases.</title>
        <authorList>
            <person name="Tisza M.J."/>
            <person name="Buck C.B."/>
        </authorList>
    </citation>
    <scope>NUCLEOTIDE SEQUENCE</scope>
    <source>
        <strain evidence="1">CtLl75</strain>
    </source>
</reference>